<dbReference type="Proteomes" id="UP001215827">
    <property type="component" value="Chromosome"/>
</dbReference>
<name>A0ABY8FSA1_9SPHN</name>
<evidence type="ECO:0000313" key="3">
    <source>
        <dbReference type="EMBL" id="WFL76788.1"/>
    </source>
</evidence>
<gene>
    <name evidence="3" type="ORF">P7228_12390</name>
</gene>
<dbReference type="CDD" id="cd07814">
    <property type="entry name" value="SRPBCC_CalC_Aha1-like"/>
    <property type="match status" value="1"/>
</dbReference>
<dbReference type="EMBL" id="CP121106">
    <property type="protein sequence ID" value="WFL76788.1"/>
    <property type="molecule type" value="Genomic_DNA"/>
</dbReference>
<reference evidence="3 4" key="1">
    <citation type="submission" date="2023-03" db="EMBL/GenBank/DDBJ databases">
        <title>Altererythrobacter sp. CAU 1644 isolated from sand.</title>
        <authorList>
            <person name="Kim W."/>
        </authorList>
    </citation>
    <scope>NUCLEOTIDE SEQUENCE [LARGE SCALE GENOMIC DNA]</scope>
    <source>
        <strain evidence="3 4">CAU 1644</strain>
    </source>
</reference>
<protein>
    <submittedName>
        <fullName evidence="3">SRPBCC domain-containing protein</fullName>
    </submittedName>
</protein>
<dbReference type="InterPro" id="IPR023393">
    <property type="entry name" value="START-like_dom_sf"/>
</dbReference>
<dbReference type="SUPFAM" id="SSF55961">
    <property type="entry name" value="Bet v1-like"/>
    <property type="match status" value="1"/>
</dbReference>
<proteinExistence type="inferred from homology"/>
<dbReference type="InterPro" id="IPR013538">
    <property type="entry name" value="ASHA1/2-like_C"/>
</dbReference>
<dbReference type="Gene3D" id="3.30.530.20">
    <property type="match status" value="1"/>
</dbReference>
<dbReference type="Pfam" id="PF08327">
    <property type="entry name" value="AHSA1"/>
    <property type="match status" value="1"/>
</dbReference>
<feature type="domain" description="Activator of Hsp90 ATPase homologue 1/2-like C-terminal" evidence="2">
    <location>
        <begin position="15"/>
        <end position="161"/>
    </location>
</feature>
<evidence type="ECO:0000313" key="4">
    <source>
        <dbReference type="Proteomes" id="UP001215827"/>
    </source>
</evidence>
<dbReference type="RefSeq" id="WP_278015548.1">
    <property type="nucleotide sequence ID" value="NZ_CP121106.1"/>
</dbReference>
<keyword evidence="4" id="KW-1185">Reference proteome</keyword>
<accession>A0ABY8FSA1</accession>
<evidence type="ECO:0000256" key="1">
    <source>
        <dbReference type="ARBA" id="ARBA00006817"/>
    </source>
</evidence>
<organism evidence="3 4">
    <name type="scientific">Altererythrobacter arenosus</name>
    <dbReference type="NCBI Taxonomy" id="3032592"/>
    <lineage>
        <taxon>Bacteria</taxon>
        <taxon>Pseudomonadati</taxon>
        <taxon>Pseudomonadota</taxon>
        <taxon>Alphaproteobacteria</taxon>
        <taxon>Sphingomonadales</taxon>
        <taxon>Erythrobacteraceae</taxon>
        <taxon>Altererythrobacter</taxon>
    </lineage>
</organism>
<sequence length="163" mass="18426">MSDIPVFTITRVFEAPRAVVFDAWADPEKMVQWSGPPGAKLTTLSGSITEGSAMHTRSDHPQMGTTYTLALWREVRPHSRIVWEQSFADETGGKVLPSFFKAWPLTLLTEVDFEDAGMNTRVTLRWTPIEGSEEDFAEFARMMSSMNQGWGGSFDELEKFLRD</sequence>
<comment type="similarity">
    <text evidence="1">Belongs to the AHA1 family.</text>
</comment>
<evidence type="ECO:0000259" key="2">
    <source>
        <dbReference type="Pfam" id="PF08327"/>
    </source>
</evidence>